<evidence type="ECO:0000256" key="6">
    <source>
        <dbReference type="ARBA" id="ARBA00022664"/>
    </source>
</evidence>
<keyword evidence="6" id="KW-0507">mRNA processing</keyword>
<keyword evidence="7" id="KW-0808">Transferase</keyword>
<dbReference type="SUPFAM" id="SSF81301">
    <property type="entry name" value="Nucleotidyltransferase"/>
    <property type="match status" value="1"/>
</dbReference>
<feature type="domain" description="Poly(A) polymerase central" evidence="13">
    <location>
        <begin position="147"/>
        <end position="222"/>
    </location>
</feature>
<comment type="cofactor">
    <cofactor evidence="2">
        <name>Mg(2+)</name>
        <dbReference type="ChEBI" id="CHEBI:18420"/>
    </cofactor>
</comment>
<organism evidence="15 16">
    <name type="scientific">Heracleum sosnowskyi</name>
    <dbReference type="NCBI Taxonomy" id="360622"/>
    <lineage>
        <taxon>Eukaryota</taxon>
        <taxon>Viridiplantae</taxon>
        <taxon>Streptophyta</taxon>
        <taxon>Embryophyta</taxon>
        <taxon>Tracheophyta</taxon>
        <taxon>Spermatophyta</taxon>
        <taxon>Magnoliopsida</taxon>
        <taxon>eudicotyledons</taxon>
        <taxon>Gunneridae</taxon>
        <taxon>Pentapetalae</taxon>
        <taxon>asterids</taxon>
        <taxon>campanulids</taxon>
        <taxon>Apiales</taxon>
        <taxon>Apiaceae</taxon>
        <taxon>Apioideae</taxon>
        <taxon>apioid superclade</taxon>
        <taxon>Tordylieae</taxon>
        <taxon>Tordyliinae</taxon>
        <taxon>Heracleum</taxon>
    </lineage>
</organism>
<dbReference type="GO" id="GO:0006397">
    <property type="term" value="P:mRNA processing"/>
    <property type="evidence" value="ECO:0007669"/>
    <property type="project" value="UniProtKB-KW"/>
</dbReference>
<comment type="cofactor">
    <cofactor evidence="1">
        <name>Mn(2+)</name>
        <dbReference type="ChEBI" id="CHEBI:29035"/>
    </cofactor>
</comment>
<evidence type="ECO:0000256" key="9">
    <source>
        <dbReference type="ARBA" id="ARBA00022741"/>
    </source>
</evidence>
<dbReference type="EMBL" id="JAUIZM010000011">
    <property type="protein sequence ID" value="KAK1354259.1"/>
    <property type="molecule type" value="Genomic_DNA"/>
</dbReference>
<dbReference type="InterPro" id="IPR011068">
    <property type="entry name" value="NuclTrfase_I-like_C"/>
</dbReference>
<name>A0AAD8LZN5_9APIA</name>
<dbReference type="CDD" id="cd05402">
    <property type="entry name" value="NT_PAP_TUTase"/>
    <property type="match status" value="1"/>
</dbReference>
<dbReference type="EC" id="2.7.7.19" evidence="5"/>
<evidence type="ECO:0000259" key="13">
    <source>
        <dbReference type="Pfam" id="PF04928"/>
    </source>
</evidence>
<dbReference type="PANTHER" id="PTHR10682">
    <property type="entry name" value="POLY A POLYMERASE"/>
    <property type="match status" value="1"/>
</dbReference>
<dbReference type="InterPro" id="IPR043519">
    <property type="entry name" value="NT_sf"/>
</dbReference>
<dbReference type="GO" id="GO:0005524">
    <property type="term" value="F:ATP binding"/>
    <property type="evidence" value="ECO:0007669"/>
    <property type="project" value="UniProtKB-KW"/>
</dbReference>
<proteinExistence type="inferred from homology"/>
<feature type="domain" description="Poly(A) polymerase nucleotidyltransferase" evidence="14">
    <location>
        <begin position="1"/>
        <end position="144"/>
    </location>
</feature>
<dbReference type="AlphaFoldDB" id="A0AAD8LZN5"/>
<dbReference type="GO" id="GO:0003723">
    <property type="term" value="F:RNA binding"/>
    <property type="evidence" value="ECO:0007669"/>
    <property type="project" value="InterPro"/>
</dbReference>
<comment type="caution">
    <text evidence="15">The sequence shown here is derived from an EMBL/GenBank/DDBJ whole genome shotgun (WGS) entry which is preliminary data.</text>
</comment>
<sequence>MRDRKSIPSQDETEIRARILEELQKEPKKFVSILTSPAKENSHIFTCALCGRKELSVVLVPYGSYDLKVYNGRSDIDILLIAPELVSMESDFFVILRDHIETILLVDNMRSVRGAKVPLLKFSKHGIDVDIACARLKTHDIPRVEEFELATCFLKDWVDSRGINGNINCYLGGVHLVMMVAHVYQKYGHVVKFFGDLISSFFATFATWSWEQPVLLNQDVEMPSRRGPMLIHQPGTKQFCHSNVTSGTLRRISGELLRGHQLILKVLSYEWSTILDKFSYEAEYSRFIKVKLSVADDNIAEWMSFIKSRIHVLVRSLEVAGIYCDPNLVEFRDTNMDLIDDNNIVLFWGIIDDTGKKLDLTVPQLN</sequence>
<evidence type="ECO:0000313" key="16">
    <source>
        <dbReference type="Proteomes" id="UP001237642"/>
    </source>
</evidence>
<dbReference type="SUPFAM" id="SSF81631">
    <property type="entry name" value="PAP/OAS1 substrate-binding domain"/>
    <property type="match status" value="1"/>
</dbReference>
<evidence type="ECO:0000256" key="5">
    <source>
        <dbReference type="ARBA" id="ARBA00012388"/>
    </source>
</evidence>
<comment type="subcellular location">
    <subcellularLocation>
        <location evidence="3">Nucleus</location>
    </subcellularLocation>
</comment>
<evidence type="ECO:0000256" key="12">
    <source>
        <dbReference type="ARBA" id="ARBA00023242"/>
    </source>
</evidence>
<comment type="similarity">
    <text evidence="4">Belongs to the poly(A) polymerase family.</text>
</comment>
<evidence type="ECO:0000256" key="10">
    <source>
        <dbReference type="ARBA" id="ARBA00022840"/>
    </source>
</evidence>
<evidence type="ECO:0000256" key="1">
    <source>
        <dbReference type="ARBA" id="ARBA00001936"/>
    </source>
</evidence>
<protein>
    <recommendedName>
        <fullName evidence="5">polynucleotide adenylyltransferase</fullName>
        <ecNumber evidence="5">2.7.7.19</ecNumber>
    </recommendedName>
</protein>
<dbReference type="SUPFAM" id="SSF55003">
    <property type="entry name" value="PAP/Archaeal CCA-adding enzyme, C-terminal domain"/>
    <property type="match status" value="1"/>
</dbReference>
<keyword evidence="12" id="KW-0539">Nucleus</keyword>
<evidence type="ECO:0000256" key="7">
    <source>
        <dbReference type="ARBA" id="ARBA00022679"/>
    </source>
</evidence>
<gene>
    <name evidence="15" type="ORF">POM88_047515</name>
</gene>
<keyword evidence="8" id="KW-0479">Metal-binding</keyword>
<dbReference type="Pfam" id="PF04928">
    <property type="entry name" value="PAP_central"/>
    <property type="match status" value="1"/>
</dbReference>
<dbReference type="Pfam" id="PF20750">
    <property type="entry name" value="PAP_NTPase"/>
    <property type="match status" value="1"/>
</dbReference>
<evidence type="ECO:0000256" key="3">
    <source>
        <dbReference type="ARBA" id="ARBA00004123"/>
    </source>
</evidence>
<evidence type="ECO:0000256" key="4">
    <source>
        <dbReference type="ARBA" id="ARBA00010912"/>
    </source>
</evidence>
<keyword evidence="16" id="KW-1185">Reference proteome</keyword>
<keyword evidence="10" id="KW-0067">ATP-binding</keyword>
<dbReference type="GO" id="GO:0005634">
    <property type="term" value="C:nucleus"/>
    <property type="evidence" value="ECO:0007669"/>
    <property type="project" value="UniProtKB-SubCell"/>
</dbReference>
<evidence type="ECO:0000256" key="11">
    <source>
        <dbReference type="ARBA" id="ARBA00022842"/>
    </source>
</evidence>
<dbReference type="PANTHER" id="PTHR10682:SF33">
    <property type="entry name" value="NUCLEAR POLY(A) POLYMERASE 3"/>
    <property type="match status" value="1"/>
</dbReference>
<dbReference type="Gene3D" id="3.30.460.10">
    <property type="entry name" value="Beta Polymerase, domain 2"/>
    <property type="match status" value="1"/>
</dbReference>
<reference evidence="15" key="2">
    <citation type="submission" date="2023-05" db="EMBL/GenBank/DDBJ databases">
        <authorList>
            <person name="Schelkunov M.I."/>
        </authorList>
    </citation>
    <scope>NUCLEOTIDE SEQUENCE</scope>
    <source>
        <strain evidence="15">Hsosn_3</strain>
        <tissue evidence="15">Leaf</tissue>
    </source>
</reference>
<dbReference type="InterPro" id="IPR048840">
    <property type="entry name" value="PolA_pol_NTPase"/>
</dbReference>
<keyword evidence="11" id="KW-0460">Magnesium</keyword>
<dbReference type="GO" id="GO:1990817">
    <property type="term" value="F:poly(A) RNA polymerase activity"/>
    <property type="evidence" value="ECO:0007669"/>
    <property type="project" value="UniProtKB-EC"/>
</dbReference>
<evidence type="ECO:0000256" key="8">
    <source>
        <dbReference type="ARBA" id="ARBA00022723"/>
    </source>
</evidence>
<dbReference type="GO" id="GO:0046872">
    <property type="term" value="F:metal ion binding"/>
    <property type="evidence" value="ECO:0007669"/>
    <property type="project" value="UniProtKB-KW"/>
</dbReference>
<evidence type="ECO:0000259" key="14">
    <source>
        <dbReference type="Pfam" id="PF20750"/>
    </source>
</evidence>
<reference evidence="15" key="1">
    <citation type="submission" date="2023-02" db="EMBL/GenBank/DDBJ databases">
        <title>Genome of toxic invasive species Heracleum sosnowskyi carries increased number of genes despite the absence of recent whole-genome duplications.</title>
        <authorList>
            <person name="Schelkunov M."/>
            <person name="Shtratnikova V."/>
            <person name="Makarenko M."/>
            <person name="Klepikova A."/>
            <person name="Omelchenko D."/>
            <person name="Novikova G."/>
            <person name="Obukhova E."/>
            <person name="Bogdanov V."/>
            <person name="Penin A."/>
            <person name="Logacheva M."/>
        </authorList>
    </citation>
    <scope>NUCLEOTIDE SEQUENCE</scope>
    <source>
        <strain evidence="15">Hsosn_3</strain>
        <tissue evidence="15">Leaf</tissue>
    </source>
</reference>
<dbReference type="GO" id="GO:0031123">
    <property type="term" value="P:RNA 3'-end processing"/>
    <property type="evidence" value="ECO:0007669"/>
    <property type="project" value="InterPro"/>
</dbReference>
<evidence type="ECO:0000256" key="2">
    <source>
        <dbReference type="ARBA" id="ARBA00001946"/>
    </source>
</evidence>
<keyword evidence="9" id="KW-0547">Nucleotide-binding</keyword>
<accession>A0AAD8LZN5</accession>
<evidence type="ECO:0000313" key="15">
    <source>
        <dbReference type="EMBL" id="KAK1354259.1"/>
    </source>
</evidence>
<dbReference type="Proteomes" id="UP001237642">
    <property type="component" value="Unassembled WGS sequence"/>
</dbReference>
<dbReference type="Gene3D" id="1.10.1410.10">
    <property type="match status" value="1"/>
</dbReference>
<dbReference type="InterPro" id="IPR007012">
    <property type="entry name" value="PolA_pol_cen_dom"/>
</dbReference>